<dbReference type="PROSITE" id="PS50208">
    <property type="entry name" value="CASPASE_P20"/>
    <property type="match status" value="1"/>
</dbReference>
<feature type="chain" id="PRO_5040842253" evidence="5">
    <location>
        <begin position="23"/>
        <end position="526"/>
    </location>
</feature>
<feature type="repeat" description="TPR" evidence="3">
    <location>
        <begin position="381"/>
        <end position="414"/>
    </location>
</feature>
<feature type="region of interest" description="Disordered" evidence="4">
    <location>
        <begin position="290"/>
        <end position="365"/>
    </location>
</feature>
<dbReference type="PANTHER" id="PTHR22576:SF37">
    <property type="entry name" value="MUCOSA-ASSOCIATED LYMPHOID TISSUE LYMPHOMA TRANSLOCATION PROTEIN 1"/>
    <property type="match status" value="1"/>
</dbReference>
<dbReference type="AlphaFoldDB" id="A0A9X4XMH8"/>
<accession>A0A9X4XMH8</accession>
<feature type="compositionally biased region" description="Pro residues" evidence="4">
    <location>
        <begin position="296"/>
        <end position="357"/>
    </location>
</feature>
<dbReference type="GO" id="GO:0004197">
    <property type="term" value="F:cysteine-type endopeptidase activity"/>
    <property type="evidence" value="ECO:0007669"/>
    <property type="project" value="InterPro"/>
</dbReference>
<keyword evidence="1" id="KW-0677">Repeat</keyword>
<evidence type="ECO:0000256" key="2">
    <source>
        <dbReference type="ARBA" id="ARBA00022803"/>
    </source>
</evidence>
<dbReference type="InterPro" id="IPR052039">
    <property type="entry name" value="Caspase-related_regulators"/>
</dbReference>
<dbReference type="InterPro" id="IPR001309">
    <property type="entry name" value="Pept_C14_p20"/>
</dbReference>
<organism evidence="7 8">
    <name type="scientific">Rhodoplanes serenus</name>
    <dbReference type="NCBI Taxonomy" id="200615"/>
    <lineage>
        <taxon>Bacteria</taxon>
        <taxon>Pseudomonadati</taxon>
        <taxon>Pseudomonadota</taxon>
        <taxon>Alphaproteobacteria</taxon>
        <taxon>Hyphomicrobiales</taxon>
        <taxon>Nitrobacteraceae</taxon>
        <taxon>Rhodoplanes</taxon>
    </lineage>
</organism>
<gene>
    <name evidence="7" type="ORF">GJ689_11935</name>
</gene>
<feature type="signal peptide" evidence="5">
    <location>
        <begin position="1"/>
        <end position="22"/>
    </location>
</feature>
<feature type="domain" description="Caspase family p20" evidence="6">
    <location>
        <begin position="67"/>
        <end position="145"/>
    </location>
</feature>
<dbReference type="InterPro" id="IPR011990">
    <property type="entry name" value="TPR-like_helical_dom_sf"/>
</dbReference>
<reference evidence="7 8" key="1">
    <citation type="submission" date="2019-11" db="EMBL/GenBank/DDBJ databases">
        <title>Whole-genome sequence of Rhodoplanes serenus DSM 18633, type strain.</title>
        <authorList>
            <person name="Kyndt J.A."/>
            <person name="Meyer T.E."/>
        </authorList>
    </citation>
    <scope>NUCLEOTIDE SEQUENCE [LARGE SCALE GENOMIC DNA]</scope>
    <source>
        <strain evidence="7 8">DSM 18633</strain>
    </source>
</reference>
<evidence type="ECO:0000256" key="5">
    <source>
        <dbReference type="SAM" id="SignalP"/>
    </source>
</evidence>
<dbReference type="PANTHER" id="PTHR22576">
    <property type="entry name" value="MUCOSA ASSOCIATED LYMPHOID TISSUE LYMPHOMA TRANSLOCATION PROTEIN 1/PARACASPASE"/>
    <property type="match status" value="1"/>
</dbReference>
<protein>
    <submittedName>
        <fullName evidence="7">Tetratricopeptide repeat protein</fullName>
    </submittedName>
</protein>
<dbReference type="PROSITE" id="PS50293">
    <property type="entry name" value="TPR_REGION"/>
    <property type="match status" value="2"/>
</dbReference>
<dbReference type="InterPro" id="IPR013105">
    <property type="entry name" value="TPR_2"/>
</dbReference>
<evidence type="ECO:0000313" key="8">
    <source>
        <dbReference type="Proteomes" id="UP000438991"/>
    </source>
</evidence>
<comment type="caution">
    <text evidence="7">The sequence shown here is derived from an EMBL/GenBank/DDBJ whole genome shotgun (WGS) entry which is preliminary data.</text>
</comment>
<proteinExistence type="predicted"/>
<dbReference type="Proteomes" id="UP000438991">
    <property type="component" value="Unassembled WGS sequence"/>
</dbReference>
<feature type="repeat" description="TPR" evidence="3">
    <location>
        <begin position="449"/>
        <end position="482"/>
    </location>
</feature>
<dbReference type="Pfam" id="PF00656">
    <property type="entry name" value="Peptidase_C14"/>
    <property type="match status" value="1"/>
</dbReference>
<dbReference type="SMART" id="SM00028">
    <property type="entry name" value="TPR"/>
    <property type="match status" value="4"/>
</dbReference>
<evidence type="ECO:0000256" key="4">
    <source>
        <dbReference type="SAM" id="MobiDB-lite"/>
    </source>
</evidence>
<dbReference type="Gene3D" id="3.40.50.1460">
    <property type="match status" value="1"/>
</dbReference>
<evidence type="ECO:0000256" key="3">
    <source>
        <dbReference type="PROSITE-ProRule" id="PRU00339"/>
    </source>
</evidence>
<dbReference type="EMBL" id="WNKV01000008">
    <property type="protein sequence ID" value="MTW16914.1"/>
    <property type="molecule type" value="Genomic_DNA"/>
</dbReference>
<evidence type="ECO:0000256" key="1">
    <source>
        <dbReference type="ARBA" id="ARBA00022737"/>
    </source>
</evidence>
<dbReference type="RefSeq" id="WP_155479750.1">
    <property type="nucleotide sequence ID" value="NZ_WNKV01000008.1"/>
</dbReference>
<dbReference type="SUPFAM" id="SSF52129">
    <property type="entry name" value="Caspase-like"/>
    <property type="match status" value="1"/>
</dbReference>
<dbReference type="GO" id="GO:0006508">
    <property type="term" value="P:proteolysis"/>
    <property type="evidence" value="ECO:0007669"/>
    <property type="project" value="InterPro"/>
</dbReference>
<dbReference type="InterPro" id="IPR029030">
    <property type="entry name" value="Caspase-like_dom_sf"/>
</dbReference>
<evidence type="ECO:0000259" key="6">
    <source>
        <dbReference type="PROSITE" id="PS50208"/>
    </source>
</evidence>
<dbReference type="InterPro" id="IPR011600">
    <property type="entry name" value="Pept_C14_caspase"/>
</dbReference>
<dbReference type="Pfam" id="PF07719">
    <property type="entry name" value="TPR_2"/>
    <property type="match status" value="1"/>
</dbReference>
<dbReference type="Gene3D" id="1.25.40.10">
    <property type="entry name" value="Tetratricopeptide repeat domain"/>
    <property type="match status" value="2"/>
</dbReference>
<name>A0A9X4XMH8_9BRAD</name>
<dbReference type="SUPFAM" id="SSF48452">
    <property type="entry name" value="TPR-like"/>
    <property type="match status" value="1"/>
</dbReference>
<evidence type="ECO:0000313" key="7">
    <source>
        <dbReference type="EMBL" id="MTW16914.1"/>
    </source>
</evidence>
<dbReference type="PROSITE" id="PS50005">
    <property type="entry name" value="TPR"/>
    <property type="match status" value="2"/>
</dbReference>
<keyword evidence="2 3" id="KW-0802">TPR repeat</keyword>
<dbReference type="InterPro" id="IPR019734">
    <property type="entry name" value="TPR_rpt"/>
</dbReference>
<keyword evidence="5" id="KW-0732">Signal</keyword>
<sequence>MKHWVPAVVLLLACLVPIAARAEAPAPVTAVAETGSIASAPSGAAVARGGEAPTGLRLAQAGAGGGRVALVIGNATYPDDNRPLAQPIKDARAIAEELRRAGFDVSTGEDLTKQKLKTALDAFRAKIRPGSAALLFFSGYGIQTGKQSYIIPVDAQIWTEGEVRRDGVSIESILADMNSAGATVKVVIVDAARRNPFERRFRGFSAGLASLAAPAGTLAMYAAATDKVANESDGENSLFVAELLKEMRSPALNAEAIFNNTRMGVSRASKNEQVPWVSSSLVEEFFFSRAPGGSVAPPPTPVVTPEPVRPPPPPPPPPAVTPEPPRPPQVSTYTPPPPPPPPAVTPEPVRPPSPPVAERPVARDQVIRDLDARLDRDPRDADAYYKRGQAWAERREYAMAAEDFGQAIRFNPNDPEAFNNRCFSRAVLEQLDAALSDCNEALRLKPQYPDALDSRGLVHLKLGDVDKAIADYDQALRMNPRMASALFGRGKAKLRKGDRSGGNADIDRAKGLDPTVAQEFESYGVR</sequence>
<dbReference type="Pfam" id="PF13432">
    <property type="entry name" value="TPR_16"/>
    <property type="match status" value="1"/>
</dbReference>